<feature type="binding site" evidence="8">
    <location>
        <begin position="40"/>
        <end position="42"/>
    </location>
    <ligand>
        <name>GTP</name>
        <dbReference type="ChEBI" id="CHEBI:37565"/>
    </ligand>
</feature>
<dbReference type="Gene3D" id="3.40.440.10">
    <property type="entry name" value="Adenylosuccinate Synthetase, subunit A, domain 1"/>
    <property type="match status" value="1"/>
</dbReference>
<dbReference type="InterPro" id="IPR001114">
    <property type="entry name" value="Adenylosuccinate_synthetase"/>
</dbReference>
<organism evidence="11 12">
    <name type="scientific">Dehalobacterium formicoaceticum</name>
    <dbReference type="NCBI Taxonomy" id="51515"/>
    <lineage>
        <taxon>Bacteria</taxon>
        <taxon>Bacillati</taxon>
        <taxon>Bacillota</taxon>
        <taxon>Clostridia</taxon>
        <taxon>Eubacteriales</taxon>
        <taxon>Peptococcaceae</taxon>
        <taxon>Dehalobacterium</taxon>
    </lineage>
</organism>
<comment type="caution">
    <text evidence="11">The sequence shown here is derived from an EMBL/GenBank/DDBJ whole genome shotgun (WGS) entry which is preliminary data.</text>
</comment>
<comment type="subunit">
    <text evidence="1 8">Homodimer.</text>
</comment>
<reference evidence="11 12" key="1">
    <citation type="submission" date="2022-08" db="EMBL/GenBank/DDBJ databases">
        <title>Proteogenomics of the novel Dehalobacterium formicoaceticum strain EZ94 highlights a key role of methyltransferases during anaerobic dichloromethane degradation.</title>
        <authorList>
            <person name="Wasmund K."/>
        </authorList>
    </citation>
    <scope>NUCLEOTIDE SEQUENCE [LARGE SCALE GENOMIC DNA]</scope>
    <source>
        <strain evidence="11 12">EZ94</strain>
    </source>
</reference>
<feature type="binding site" evidence="8">
    <location>
        <begin position="330"/>
        <end position="332"/>
    </location>
    <ligand>
        <name>GTP</name>
        <dbReference type="ChEBI" id="CHEBI:37565"/>
    </ligand>
</feature>
<dbReference type="Pfam" id="PF00709">
    <property type="entry name" value="Adenylsucc_synt"/>
    <property type="match status" value="1"/>
</dbReference>
<evidence type="ECO:0000313" key="12">
    <source>
        <dbReference type="Proteomes" id="UP001524944"/>
    </source>
</evidence>
<comment type="catalytic activity">
    <reaction evidence="8 10">
        <text>IMP + L-aspartate + GTP = N(6)-(1,2-dicarboxyethyl)-AMP + GDP + phosphate + 2 H(+)</text>
        <dbReference type="Rhea" id="RHEA:15753"/>
        <dbReference type="ChEBI" id="CHEBI:15378"/>
        <dbReference type="ChEBI" id="CHEBI:29991"/>
        <dbReference type="ChEBI" id="CHEBI:37565"/>
        <dbReference type="ChEBI" id="CHEBI:43474"/>
        <dbReference type="ChEBI" id="CHEBI:57567"/>
        <dbReference type="ChEBI" id="CHEBI:58053"/>
        <dbReference type="ChEBI" id="CHEBI:58189"/>
        <dbReference type="EC" id="6.3.4.4"/>
    </reaction>
</comment>
<dbReference type="CDD" id="cd03108">
    <property type="entry name" value="AdSS"/>
    <property type="match status" value="1"/>
</dbReference>
<dbReference type="Gene3D" id="1.10.300.10">
    <property type="entry name" value="Adenylosuccinate Synthetase, subunit A, domain 2"/>
    <property type="match status" value="1"/>
</dbReference>
<dbReference type="InterPro" id="IPR042111">
    <property type="entry name" value="Adenylosuccinate_synth_dom3"/>
</dbReference>
<keyword evidence="6 8" id="KW-0460">Magnesium</keyword>
<dbReference type="PANTHER" id="PTHR11846:SF0">
    <property type="entry name" value="ADENYLOSUCCINATE SYNTHETASE"/>
    <property type="match status" value="1"/>
</dbReference>
<dbReference type="InterPro" id="IPR033128">
    <property type="entry name" value="Adenylosuccin_syn_Lys_AS"/>
</dbReference>
<dbReference type="NCBIfam" id="TIGR00184">
    <property type="entry name" value="purA"/>
    <property type="match status" value="1"/>
</dbReference>
<feature type="binding site" evidence="8">
    <location>
        <begin position="12"/>
        <end position="18"/>
    </location>
    <ligand>
        <name>GTP</name>
        <dbReference type="ChEBI" id="CHEBI:37565"/>
    </ligand>
</feature>
<evidence type="ECO:0000256" key="3">
    <source>
        <dbReference type="ARBA" id="ARBA00022723"/>
    </source>
</evidence>
<dbReference type="HAMAP" id="MF_00011">
    <property type="entry name" value="Adenylosucc_synth"/>
    <property type="match status" value="1"/>
</dbReference>
<feature type="active site" evidence="9">
    <location>
        <position position="139"/>
    </location>
</feature>
<feature type="binding site" description="in other chain" evidence="8">
    <location>
        <position position="223"/>
    </location>
    <ligand>
        <name>IMP</name>
        <dbReference type="ChEBI" id="CHEBI:58053"/>
        <note>ligand shared between dimeric partners</note>
    </ligand>
</feature>
<dbReference type="Gene3D" id="3.90.170.10">
    <property type="entry name" value="Adenylosuccinate Synthetase, subunit A, domain 3"/>
    <property type="match status" value="1"/>
</dbReference>
<comment type="cofactor">
    <cofactor evidence="8">
        <name>Mg(2+)</name>
        <dbReference type="ChEBI" id="CHEBI:18420"/>
    </cofactor>
    <text evidence="8">Binds 1 Mg(2+) ion per subunit.</text>
</comment>
<dbReference type="SUPFAM" id="SSF52540">
    <property type="entry name" value="P-loop containing nucleoside triphosphate hydrolases"/>
    <property type="match status" value="1"/>
</dbReference>
<comment type="function">
    <text evidence="8">Plays an important role in the de novo pathway of purine nucleotide biosynthesis. Catalyzes the first committed step in the biosynthesis of AMP from IMP.</text>
</comment>
<feature type="active site" description="Proton donor" evidence="8">
    <location>
        <position position="41"/>
    </location>
</feature>
<feature type="binding site" evidence="8">
    <location>
        <position position="40"/>
    </location>
    <ligand>
        <name>Mg(2+)</name>
        <dbReference type="ChEBI" id="CHEBI:18420"/>
    </ligand>
</feature>
<dbReference type="InterPro" id="IPR018220">
    <property type="entry name" value="Adenylosuccin_syn_GTP-bd"/>
</dbReference>
<comment type="subcellular location">
    <subcellularLocation>
        <location evidence="8">Cytoplasm</location>
    </subcellularLocation>
</comment>
<evidence type="ECO:0000256" key="7">
    <source>
        <dbReference type="ARBA" id="ARBA00023134"/>
    </source>
</evidence>
<dbReference type="EMBL" id="JANPWE010000003">
    <property type="protein sequence ID" value="MCR6545523.1"/>
    <property type="molecule type" value="Genomic_DNA"/>
</dbReference>
<evidence type="ECO:0000256" key="9">
    <source>
        <dbReference type="PROSITE-ProRule" id="PRU10134"/>
    </source>
</evidence>
<feature type="binding site" description="in other chain" evidence="8">
    <location>
        <position position="238"/>
    </location>
    <ligand>
        <name>IMP</name>
        <dbReference type="ChEBI" id="CHEBI:58053"/>
        <note>ligand shared between dimeric partners</note>
    </ligand>
</feature>
<feature type="binding site" evidence="8">
    <location>
        <position position="13"/>
    </location>
    <ligand>
        <name>Mg(2+)</name>
        <dbReference type="ChEBI" id="CHEBI:18420"/>
    </ligand>
</feature>
<evidence type="ECO:0000256" key="4">
    <source>
        <dbReference type="ARBA" id="ARBA00022741"/>
    </source>
</evidence>
<dbReference type="InterPro" id="IPR042110">
    <property type="entry name" value="Adenylosuccinate_synth_dom2"/>
</dbReference>
<dbReference type="GO" id="GO:0004019">
    <property type="term" value="F:adenylosuccinate synthase activity"/>
    <property type="evidence" value="ECO:0007669"/>
    <property type="project" value="UniProtKB-EC"/>
</dbReference>
<keyword evidence="2 8" id="KW-0436">Ligase</keyword>
<evidence type="ECO:0000256" key="1">
    <source>
        <dbReference type="ARBA" id="ARBA00011738"/>
    </source>
</evidence>
<keyword evidence="4 8" id="KW-0547">Nucleotide-binding</keyword>
<evidence type="ECO:0000256" key="5">
    <source>
        <dbReference type="ARBA" id="ARBA00022755"/>
    </source>
</evidence>
<sequence length="427" mass="47109">MSAVVLIGAQWGDEGKGKITDFLAEKADVVVRYQGGSNAGHTVVVGEEEYKLHLIPSGILYPNTSCIIGNGVVVNIETLLKEMDGLKERGIETDHLHISDRAHVIMPYHLLLDQLQEEGKGDQKIGTTKKGIGPAYVDKASRVGIRMVDLLDQDIFAAKVEANLKEKNLLFTKVYEVEGFQKEEIIAQFEPFIERIKPYLTDTSLLVNQALEQGENVLFEGAQGTLLDLDQGTYPFVTSSHPTAGGACIGAGVGPTKINKVLGVVKAYTTRVGEGPFPTELNDATGEMIRKEGVEFGTTTGRPRRCGWFDAVIARYSVRMSGLTGLALTKLDVLDKLDELKICYGYEYQGQVLSQFPSSLQTLEDCRPLYEIMEGWQEDTSKARTFEALPDKAQKYIKRIEELSGSKVVLVAVGPKRDQTIVREELY</sequence>
<evidence type="ECO:0000256" key="10">
    <source>
        <dbReference type="RuleBase" id="RU000520"/>
    </source>
</evidence>
<feature type="binding site" description="in other chain" evidence="8">
    <location>
        <position position="302"/>
    </location>
    <ligand>
        <name>IMP</name>
        <dbReference type="ChEBI" id="CHEBI:58053"/>
        <note>ligand shared between dimeric partners</note>
    </ligand>
</feature>
<keyword evidence="12" id="KW-1185">Reference proteome</keyword>
<gene>
    <name evidence="8" type="primary">purA</name>
    <name evidence="11" type="ORF">NVS47_08370</name>
</gene>
<dbReference type="InterPro" id="IPR027417">
    <property type="entry name" value="P-loop_NTPase"/>
</dbReference>
<name>A0ABT1Y3S3_9FIRM</name>
<feature type="binding site" evidence="8">
    <location>
        <position position="142"/>
    </location>
    <ligand>
        <name>IMP</name>
        <dbReference type="ChEBI" id="CHEBI:58053"/>
        <note>ligand shared between dimeric partners</note>
    </ligand>
</feature>
<dbReference type="RefSeq" id="WP_257913179.1">
    <property type="nucleotide sequence ID" value="NZ_JANPWE010000003.1"/>
</dbReference>
<keyword evidence="3 8" id="KW-0479">Metal-binding</keyword>
<dbReference type="PANTHER" id="PTHR11846">
    <property type="entry name" value="ADENYLOSUCCINATE SYNTHETASE"/>
    <property type="match status" value="1"/>
</dbReference>
<feature type="active site" description="Proton acceptor" evidence="8">
    <location>
        <position position="13"/>
    </location>
</feature>
<evidence type="ECO:0000256" key="2">
    <source>
        <dbReference type="ARBA" id="ARBA00022598"/>
    </source>
</evidence>
<keyword evidence="5 8" id="KW-0658">Purine biosynthesis</keyword>
<keyword evidence="7 8" id="KW-0342">GTP-binding</keyword>
<accession>A0ABT1Y3S3</accession>
<dbReference type="PROSITE" id="PS00513">
    <property type="entry name" value="ADENYLOSUCCIN_SYN_2"/>
    <property type="match status" value="1"/>
</dbReference>
<dbReference type="PROSITE" id="PS01266">
    <property type="entry name" value="ADENYLOSUCCIN_SYN_1"/>
    <property type="match status" value="1"/>
</dbReference>
<dbReference type="Proteomes" id="UP001524944">
    <property type="component" value="Unassembled WGS sequence"/>
</dbReference>
<comment type="pathway">
    <text evidence="8 10">Purine metabolism; AMP biosynthesis via de novo pathway; AMP from IMP: step 1/2.</text>
</comment>
<dbReference type="SMART" id="SM00788">
    <property type="entry name" value="Adenylsucc_synt"/>
    <property type="match status" value="1"/>
</dbReference>
<feature type="binding site" evidence="8">
    <location>
        <begin position="298"/>
        <end position="304"/>
    </location>
    <ligand>
        <name>substrate</name>
    </ligand>
</feature>
<proteinExistence type="inferred from homology"/>
<dbReference type="EC" id="6.3.4.4" evidence="8 10"/>
<evidence type="ECO:0000256" key="6">
    <source>
        <dbReference type="ARBA" id="ARBA00022842"/>
    </source>
</evidence>
<evidence type="ECO:0000313" key="11">
    <source>
        <dbReference type="EMBL" id="MCR6545523.1"/>
    </source>
</evidence>
<feature type="binding site" description="in other chain" evidence="8">
    <location>
        <begin position="13"/>
        <end position="16"/>
    </location>
    <ligand>
        <name>IMP</name>
        <dbReference type="ChEBI" id="CHEBI:58053"/>
        <note>ligand shared between dimeric partners</note>
    </ligand>
</feature>
<feature type="binding site" evidence="8">
    <location>
        <begin position="412"/>
        <end position="414"/>
    </location>
    <ligand>
        <name>GTP</name>
        <dbReference type="ChEBI" id="CHEBI:37565"/>
    </ligand>
</feature>
<evidence type="ECO:0000256" key="8">
    <source>
        <dbReference type="HAMAP-Rule" id="MF_00011"/>
    </source>
</evidence>
<comment type="similarity">
    <text evidence="8 10">Belongs to the adenylosuccinate synthetase family.</text>
</comment>
<protein>
    <recommendedName>
        <fullName evidence="8 10">Adenylosuccinate synthetase</fullName>
        <shortName evidence="8">AMPSase</shortName>
        <shortName evidence="8">AdSS</shortName>
        <ecNumber evidence="8 10">6.3.4.4</ecNumber>
    </recommendedName>
    <alternativeName>
        <fullName evidence="8">IMP--aspartate ligase</fullName>
    </alternativeName>
</protein>
<feature type="binding site" description="in other chain" evidence="8">
    <location>
        <position position="128"/>
    </location>
    <ligand>
        <name>IMP</name>
        <dbReference type="ChEBI" id="CHEBI:58053"/>
        <note>ligand shared between dimeric partners</note>
    </ligand>
</feature>
<feature type="binding site" description="in other chain" evidence="8">
    <location>
        <begin position="38"/>
        <end position="41"/>
    </location>
    <ligand>
        <name>IMP</name>
        <dbReference type="ChEBI" id="CHEBI:58053"/>
        <note>ligand shared between dimeric partners</note>
    </ligand>
</feature>
<keyword evidence="8" id="KW-0963">Cytoplasm</keyword>
<feature type="binding site" evidence="8">
    <location>
        <position position="304"/>
    </location>
    <ligand>
        <name>GTP</name>
        <dbReference type="ChEBI" id="CHEBI:37565"/>
    </ligand>
</feature>
<dbReference type="InterPro" id="IPR042109">
    <property type="entry name" value="Adenylosuccinate_synth_dom1"/>
</dbReference>
<dbReference type="NCBIfam" id="NF002223">
    <property type="entry name" value="PRK01117.1"/>
    <property type="match status" value="1"/>
</dbReference>